<keyword evidence="1" id="KW-0812">Transmembrane</keyword>
<name>A0A4V5N4U3_9PEZI</name>
<keyword evidence="1" id="KW-1133">Transmembrane helix</keyword>
<dbReference type="OrthoDB" id="5353310at2759"/>
<keyword evidence="1" id="KW-0472">Membrane</keyword>
<dbReference type="AlphaFoldDB" id="A0A4V5N4U3"/>
<evidence type="ECO:0000313" key="2">
    <source>
        <dbReference type="EMBL" id="TKA22609.1"/>
    </source>
</evidence>
<dbReference type="Proteomes" id="UP000308549">
    <property type="component" value="Unassembled WGS sequence"/>
</dbReference>
<comment type="caution">
    <text evidence="2">The sequence shown here is derived from an EMBL/GenBank/DDBJ whole genome shotgun (WGS) entry which is preliminary data.</text>
</comment>
<dbReference type="EMBL" id="NAJL01000070">
    <property type="protein sequence ID" value="TKA22609.1"/>
    <property type="molecule type" value="Genomic_DNA"/>
</dbReference>
<proteinExistence type="predicted"/>
<accession>A0A4V5N4U3</accession>
<protein>
    <submittedName>
        <fullName evidence="2">Uncharacterized protein</fullName>
    </submittedName>
</protein>
<organism evidence="2 3">
    <name type="scientific">Salinomyces thailandicus</name>
    <dbReference type="NCBI Taxonomy" id="706561"/>
    <lineage>
        <taxon>Eukaryota</taxon>
        <taxon>Fungi</taxon>
        <taxon>Dikarya</taxon>
        <taxon>Ascomycota</taxon>
        <taxon>Pezizomycotina</taxon>
        <taxon>Dothideomycetes</taxon>
        <taxon>Dothideomycetidae</taxon>
        <taxon>Mycosphaerellales</taxon>
        <taxon>Teratosphaeriaceae</taxon>
        <taxon>Salinomyces</taxon>
    </lineage>
</organism>
<sequence length="94" mass="10673">MAVPRDPAFWKRFSMAVHMDEEKGQGGYQLPGSDDWLVRQNKKKSRRTCLCWTFWLCFFVFIAGVIAIVVWLLQSGVLDNKNTQTGSGNDDGTT</sequence>
<evidence type="ECO:0000313" key="3">
    <source>
        <dbReference type="Proteomes" id="UP000308549"/>
    </source>
</evidence>
<evidence type="ECO:0000256" key="1">
    <source>
        <dbReference type="SAM" id="Phobius"/>
    </source>
</evidence>
<keyword evidence="3" id="KW-1185">Reference proteome</keyword>
<feature type="transmembrane region" description="Helical" evidence="1">
    <location>
        <begin position="49"/>
        <end position="73"/>
    </location>
</feature>
<gene>
    <name evidence="2" type="ORF">B0A50_08298</name>
</gene>
<reference evidence="2 3" key="1">
    <citation type="submission" date="2017-03" db="EMBL/GenBank/DDBJ databases">
        <title>Genomes of endolithic fungi from Antarctica.</title>
        <authorList>
            <person name="Coleine C."/>
            <person name="Masonjones S."/>
            <person name="Stajich J.E."/>
        </authorList>
    </citation>
    <scope>NUCLEOTIDE SEQUENCE [LARGE SCALE GENOMIC DNA]</scope>
    <source>
        <strain evidence="2 3">CCFEE 6315</strain>
    </source>
</reference>